<sequence length="169" mass="18565">MTVKPKPRHLKEHIICFEIDRSCKTGVPELPSGALPSVSPLDKRATKAVVTQRDSSAGIDATSALRKRRRKAPALASVRFNYVCSSRPSALQLENEPHYGGAAVQFRIVKSVIRAGSDGSVITALWRQIIRRGATRHRFSRTGPSPCRFRKLGRLVASPRCPTVAIGIR</sequence>
<protein>
    <submittedName>
        <fullName evidence="1">Uncharacterized protein</fullName>
    </submittedName>
</protein>
<keyword evidence="2" id="KW-1185">Reference proteome</keyword>
<name>A0ABN8J358_9NEOP</name>
<gene>
    <name evidence="1" type="ORF">IPOD504_LOCUS15427</name>
</gene>
<evidence type="ECO:0000313" key="2">
    <source>
        <dbReference type="Proteomes" id="UP000837857"/>
    </source>
</evidence>
<organism evidence="1 2">
    <name type="scientific">Iphiclides podalirius</name>
    <name type="common">scarce swallowtail</name>
    <dbReference type="NCBI Taxonomy" id="110791"/>
    <lineage>
        <taxon>Eukaryota</taxon>
        <taxon>Metazoa</taxon>
        <taxon>Ecdysozoa</taxon>
        <taxon>Arthropoda</taxon>
        <taxon>Hexapoda</taxon>
        <taxon>Insecta</taxon>
        <taxon>Pterygota</taxon>
        <taxon>Neoptera</taxon>
        <taxon>Endopterygota</taxon>
        <taxon>Lepidoptera</taxon>
        <taxon>Glossata</taxon>
        <taxon>Ditrysia</taxon>
        <taxon>Papilionoidea</taxon>
        <taxon>Papilionidae</taxon>
        <taxon>Papilioninae</taxon>
        <taxon>Iphiclides</taxon>
    </lineage>
</organism>
<feature type="non-terminal residue" evidence="1">
    <location>
        <position position="169"/>
    </location>
</feature>
<accession>A0ABN8J358</accession>
<proteinExistence type="predicted"/>
<evidence type="ECO:0000313" key="1">
    <source>
        <dbReference type="EMBL" id="CAH2072985.1"/>
    </source>
</evidence>
<dbReference type="EMBL" id="OW152819">
    <property type="protein sequence ID" value="CAH2072985.1"/>
    <property type="molecule type" value="Genomic_DNA"/>
</dbReference>
<reference evidence="1" key="1">
    <citation type="submission" date="2022-03" db="EMBL/GenBank/DDBJ databases">
        <authorList>
            <person name="Martin H S."/>
        </authorList>
    </citation>
    <scope>NUCLEOTIDE SEQUENCE</scope>
</reference>
<dbReference type="Proteomes" id="UP000837857">
    <property type="component" value="Chromosome 7"/>
</dbReference>